<gene>
    <name evidence="2" type="primary">LOC105979335</name>
</gene>
<dbReference type="Proteomes" id="UP000694863">
    <property type="component" value="Unplaced"/>
</dbReference>
<evidence type="ECO:0000313" key="2">
    <source>
        <dbReference type="RefSeq" id="XP_045148599.1"/>
    </source>
</evidence>
<accession>A0AC55DA27</accession>
<keyword evidence="1" id="KW-1185">Reference proteome</keyword>
<organism evidence="1 2">
    <name type="scientific">Echinops telfairi</name>
    <name type="common">Lesser hedgehog tenrec</name>
    <dbReference type="NCBI Taxonomy" id="9371"/>
    <lineage>
        <taxon>Eukaryota</taxon>
        <taxon>Metazoa</taxon>
        <taxon>Chordata</taxon>
        <taxon>Craniata</taxon>
        <taxon>Vertebrata</taxon>
        <taxon>Euteleostomi</taxon>
        <taxon>Mammalia</taxon>
        <taxon>Eutheria</taxon>
        <taxon>Afrotheria</taxon>
        <taxon>Tenrecidae</taxon>
        <taxon>Tenrecinae</taxon>
        <taxon>Echinops</taxon>
    </lineage>
</organism>
<dbReference type="RefSeq" id="XP_045148599.1">
    <property type="nucleotide sequence ID" value="XM_045292664.1"/>
</dbReference>
<reference evidence="2" key="1">
    <citation type="submission" date="2025-08" db="UniProtKB">
        <authorList>
            <consortium name="RefSeq"/>
        </authorList>
    </citation>
    <scope>IDENTIFICATION</scope>
</reference>
<proteinExistence type="predicted"/>
<name>A0AC55DA27_ECHTE</name>
<sequence length="157" mass="17119">MVVVVVVVVLEVVVTVEVVEELVAAVSVAEERRAGGEHDTQIPVSLLPNQQLNAWSRGVTASRCGLADHTIPGLWSCRPAPQCGEEIYNPLEQCCDSGVLRPLNQTRLCGPKCTFWPCFELCCPDSYGPQKMYVVRLKVRGAKSLCLSSPISRFCAS</sequence>
<protein>
    <submittedName>
        <fullName evidence="2">Insulin growth factor-like family member 4</fullName>
    </submittedName>
</protein>
<evidence type="ECO:0000313" key="1">
    <source>
        <dbReference type="Proteomes" id="UP000694863"/>
    </source>
</evidence>